<proteinExistence type="predicted"/>
<dbReference type="Proteomes" id="UP001065593">
    <property type="component" value="Unassembled WGS sequence"/>
</dbReference>
<evidence type="ECO:0000313" key="2">
    <source>
        <dbReference type="Proteomes" id="UP001065593"/>
    </source>
</evidence>
<gene>
    <name evidence="1" type="ORF">LYSBPC_16970</name>
</gene>
<keyword evidence="2" id="KW-1185">Reference proteome</keyword>
<organism evidence="1 2">
    <name type="scientific">Lysinibacillus piscis</name>
    <dbReference type="NCBI Taxonomy" id="2518931"/>
    <lineage>
        <taxon>Bacteria</taxon>
        <taxon>Bacillati</taxon>
        <taxon>Bacillota</taxon>
        <taxon>Bacilli</taxon>
        <taxon>Bacillales</taxon>
        <taxon>Bacillaceae</taxon>
        <taxon>Lysinibacillus</taxon>
    </lineage>
</organism>
<accession>A0ABQ5NJM7</accession>
<reference evidence="1" key="1">
    <citation type="submission" date="2022-08" db="EMBL/GenBank/DDBJ databases">
        <title>Draft genome sequence of Lysinibacillus sp. strain KH24.</title>
        <authorList>
            <person name="Kanbe H."/>
            <person name="Itoh H."/>
        </authorList>
    </citation>
    <scope>NUCLEOTIDE SEQUENCE</scope>
    <source>
        <strain evidence="1">KH24</strain>
    </source>
</reference>
<sequence>MEQLIIFIIIAIASSIFGKVKQKSPQKAMPPFKMDAQVEVSDTTDKKIDSQRGFKEFAQTYLQEKSQGTIETANVQSVVETAPKPSRQRVIQQSEVTNTKDQATFAMPNSKKSLMQAVVMAEILGPPKAKRR</sequence>
<protein>
    <submittedName>
        <fullName evidence="1">Uncharacterized protein</fullName>
    </submittedName>
</protein>
<comment type="caution">
    <text evidence="1">The sequence shown here is derived from an EMBL/GenBank/DDBJ whole genome shotgun (WGS) entry which is preliminary data.</text>
</comment>
<dbReference type="EMBL" id="BRZA01000002">
    <property type="protein sequence ID" value="GLC88570.1"/>
    <property type="molecule type" value="Genomic_DNA"/>
</dbReference>
<evidence type="ECO:0000313" key="1">
    <source>
        <dbReference type="EMBL" id="GLC88570.1"/>
    </source>
</evidence>
<dbReference type="RefSeq" id="WP_264988333.1">
    <property type="nucleotide sequence ID" value="NZ_BRZA01000002.1"/>
</dbReference>
<name>A0ABQ5NJM7_9BACI</name>